<dbReference type="SUPFAM" id="SSF53850">
    <property type="entry name" value="Periplasmic binding protein-like II"/>
    <property type="match status" value="1"/>
</dbReference>
<comment type="caution">
    <text evidence="2">The sequence shown here is derived from an EMBL/GenBank/DDBJ whole genome shotgun (WGS) entry which is preliminary data.</text>
</comment>
<keyword evidence="3" id="KW-1185">Reference proteome</keyword>
<protein>
    <submittedName>
        <fullName evidence="2">Polar amino acid transport system substrate-binding protein</fullName>
    </submittedName>
</protein>
<dbReference type="Proteomes" id="UP001180825">
    <property type="component" value="Unassembled WGS sequence"/>
</dbReference>
<dbReference type="EMBL" id="JAVDXV010000001">
    <property type="protein sequence ID" value="MDR7331631.1"/>
    <property type="molecule type" value="Genomic_DNA"/>
</dbReference>
<keyword evidence="1" id="KW-0732">Signal</keyword>
<dbReference type="PANTHER" id="PTHR35936:SF6">
    <property type="entry name" value="AMINO ACID ABC TRANSPORTER SUBSTRATE-BINDING PAAT FAMILY PROTEIN"/>
    <property type="match status" value="1"/>
</dbReference>
<name>A0ABU2A365_9BURK</name>
<evidence type="ECO:0000313" key="2">
    <source>
        <dbReference type="EMBL" id="MDR7331631.1"/>
    </source>
</evidence>
<proteinExistence type="predicted"/>
<feature type="chain" id="PRO_5045842999" evidence="1">
    <location>
        <begin position="21"/>
        <end position="248"/>
    </location>
</feature>
<evidence type="ECO:0000256" key="1">
    <source>
        <dbReference type="SAM" id="SignalP"/>
    </source>
</evidence>
<dbReference type="Gene3D" id="3.40.190.10">
    <property type="entry name" value="Periplasmic binding protein-like II"/>
    <property type="match status" value="2"/>
</dbReference>
<evidence type="ECO:0000313" key="3">
    <source>
        <dbReference type="Proteomes" id="UP001180825"/>
    </source>
</evidence>
<gene>
    <name evidence="2" type="ORF">J2X21_000743</name>
</gene>
<organism evidence="2 3">
    <name type="scientific">Roseateles asaccharophilus</name>
    <dbReference type="NCBI Taxonomy" id="582607"/>
    <lineage>
        <taxon>Bacteria</taxon>
        <taxon>Pseudomonadati</taxon>
        <taxon>Pseudomonadota</taxon>
        <taxon>Betaproteobacteria</taxon>
        <taxon>Burkholderiales</taxon>
        <taxon>Sphaerotilaceae</taxon>
        <taxon>Roseateles</taxon>
    </lineage>
</organism>
<dbReference type="RefSeq" id="WP_310325034.1">
    <property type="nucleotide sequence ID" value="NZ_JAVDXV010000001.1"/>
</dbReference>
<sequence length="248" mass="27095">MRRWLAALLLACSGVGAARADEPPALRFIVGQDWAWPYLELRDGRPVGGLAFDLMERVARAADARAAYLVLPPKRTQPALHAGEADLMCMMSPKWVAERMAPERVGPPLVVLEDVLAVLPGKAAASPLDLRAQRGLRVGTVLGYHYHELGPLFDAGQLLRDDASTQQAVLDKLARGRTQAAVVDRLVLAQYNRGRPAAEALRASQVVSQTVTHCLLGGRTQLPAARLHQALRVVAERAELARLLQRYR</sequence>
<reference evidence="2 3" key="1">
    <citation type="submission" date="2023-07" db="EMBL/GenBank/DDBJ databases">
        <title>Sorghum-associated microbial communities from plants grown in Nebraska, USA.</title>
        <authorList>
            <person name="Schachtman D."/>
        </authorList>
    </citation>
    <scope>NUCLEOTIDE SEQUENCE [LARGE SCALE GENOMIC DNA]</scope>
    <source>
        <strain evidence="2 3">BE316</strain>
    </source>
</reference>
<feature type="signal peptide" evidence="1">
    <location>
        <begin position="1"/>
        <end position="20"/>
    </location>
</feature>
<dbReference type="PANTHER" id="PTHR35936">
    <property type="entry name" value="MEMBRANE-BOUND LYTIC MUREIN TRANSGLYCOSYLASE F"/>
    <property type="match status" value="1"/>
</dbReference>
<accession>A0ABU2A365</accession>